<evidence type="ECO:0000313" key="5">
    <source>
        <dbReference type="EMBL" id="CAG8645953.1"/>
    </source>
</evidence>
<gene>
    <name evidence="5" type="ORF">AMORRO_LOCUS9733</name>
</gene>
<dbReference type="AlphaFoldDB" id="A0A9N9GZM5"/>
<name>A0A9N9GZM5_9GLOM</name>
<dbReference type="EMBL" id="CAJVPV010009888">
    <property type="protein sequence ID" value="CAG8645953.1"/>
    <property type="molecule type" value="Genomic_DNA"/>
</dbReference>
<keyword evidence="3" id="KW-0812">Transmembrane</keyword>
<keyword evidence="2" id="KW-0436">Ligase</keyword>
<comment type="similarity">
    <text evidence="1">Belongs to the ATP-dependent AMP-binding enzyme family.</text>
</comment>
<comment type="caution">
    <text evidence="5">The sequence shown here is derived from an EMBL/GenBank/DDBJ whole genome shotgun (WGS) entry which is preliminary data.</text>
</comment>
<evidence type="ECO:0000256" key="1">
    <source>
        <dbReference type="ARBA" id="ARBA00006432"/>
    </source>
</evidence>
<feature type="domain" description="AMP-dependent synthetase/ligase" evidence="4">
    <location>
        <begin position="31"/>
        <end position="342"/>
    </location>
</feature>
<dbReference type="InterPro" id="IPR000873">
    <property type="entry name" value="AMP-dep_synth/lig_dom"/>
</dbReference>
<protein>
    <submittedName>
        <fullName evidence="5">12008_t:CDS:1</fullName>
    </submittedName>
</protein>
<dbReference type="PANTHER" id="PTHR24096:SF149">
    <property type="entry name" value="AMP-BINDING DOMAIN-CONTAINING PROTEIN-RELATED"/>
    <property type="match status" value="1"/>
</dbReference>
<keyword evidence="3" id="KW-1133">Transmembrane helix</keyword>
<evidence type="ECO:0000256" key="3">
    <source>
        <dbReference type="SAM" id="Phobius"/>
    </source>
</evidence>
<reference evidence="5" key="1">
    <citation type="submission" date="2021-06" db="EMBL/GenBank/DDBJ databases">
        <authorList>
            <person name="Kallberg Y."/>
            <person name="Tangrot J."/>
            <person name="Rosling A."/>
        </authorList>
    </citation>
    <scope>NUCLEOTIDE SEQUENCE</scope>
    <source>
        <strain evidence="5">CL551</strain>
    </source>
</reference>
<dbReference type="GO" id="GO:0016405">
    <property type="term" value="F:CoA-ligase activity"/>
    <property type="evidence" value="ECO:0007669"/>
    <property type="project" value="TreeGrafter"/>
</dbReference>
<evidence type="ECO:0000259" key="4">
    <source>
        <dbReference type="Pfam" id="PF00501"/>
    </source>
</evidence>
<dbReference type="SUPFAM" id="SSF56801">
    <property type="entry name" value="Acetyl-CoA synthetase-like"/>
    <property type="match status" value="1"/>
</dbReference>
<dbReference type="Pfam" id="PF00501">
    <property type="entry name" value="AMP-binding"/>
    <property type="match status" value="1"/>
</dbReference>
<accession>A0A9N9GZM5</accession>
<evidence type="ECO:0000313" key="6">
    <source>
        <dbReference type="Proteomes" id="UP000789342"/>
    </source>
</evidence>
<proteinExistence type="inferred from homology"/>
<evidence type="ECO:0000256" key="2">
    <source>
        <dbReference type="ARBA" id="ARBA00022598"/>
    </source>
</evidence>
<dbReference type="PANTHER" id="PTHR24096">
    <property type="entry name" value="LONG-CHAIN-FATTY-ACID--COA LIGASE"/>
    <property type="match status" value="1"/>
</dbReference>
<sequence length="352" mass="38345">MIFRSNRPNIEIPSTGLYQYITSNPNNVLENKILFIDGTTDEKITFGEFKSKTKRFAAGLQGKAGFKRGNVLAIVSPNQIDYSVIVFGAIAAGGKVVPVNPKYSITELTYQLSASGASIIISHPSCLSTTIEAAKKAKIYSKIFLIIDEEIDGVKPYSTLLVDCEFKPIEYTPEEAKNTTVFLCYSSGTTGKNKAVEITHTNMVANVKQVVSSEPGFNKNNVFMGVVPFHHAYGLTIILHISILLGATTVLTSKFGLSTFCRIVQDYVVDYAFLVPAIIQLLVKNPIVMSYKLSSLRMIISAAAPLGKSLIDDVHNIHGIPVKQAYGLTETSPCISWANDEKSAKGVVYPFG</sequence>
<dbReference type="Proteomes" id="UP000789342">
    <property type="component" value="Unassembled WGS sequence"/>
</dbReference>
<dbReference type="OrthoDB" id="1898221at2759"/>
<feature type="transmembrane region" description="Helical" evidence="3">
    <location>
        <begin position="232"/>
        <end position="251"/>
    </location>
</feature>
<feature type="transmembrane region" description="Helical" evidence="3">
    <location>
        <begin position="271"/>
        <end position="291"/>
    </location>
</feature>
<keyword evidence="3" id="KW-0472">Membrane</keyword>
<dbReference type="Gene3D" id="3.40.50.980">
    <property type="match status" value="2"/>
</dbReference>
<keyword evidence="6" id="KW-1185">Reference proteome</keyword>
<organism evidence="5 6">
    <name type="scientific">Acaulospora morrowiae</name>
    <dbReference type="NCBI Taxonomy" id="94023"/>
    <lineage>
        <taxon>Eukaryota</taxon>
        <taxon>Fungi</taxon>
        <taxon>Fungi incertae sedis</taxon>
        <taxon>Mucoromycota</taxon>
        <taxon>Glomeromycotina</taxon>
        <taxon>Glomeromycetes</taxon>
        <taxon>Diversisporales</taxon>
        <taxon>Acaulosporaceae</taxon>
        <taxon>Acaulospora</taxon>
    </lineage>
</organism>